<dbReference type="NCBIfam" id="TIGR02746">
    <property type="entry name" value="TraC-F-type"/>
    <property type="match status" value="1"/>
</dbReference>
<dbReference type="PANTHER" id="PTHR38467:SF1">
    <property type="entry name" value="CONJUGATIVE TRANSFER: ASSEMBLY"/>
    <property type="match status" value="1"/>
</dbReference>
<dbReference type="Pfam" id="PF19044">
    <property type="entry name" value="P-loop_TraG"/>
    <property type="match status" value="1"/>
</dbReference>
<dbReference type="HOGENOM" id="CLU_007815_1_0_6"/>
<accession>A0A076LVX5</accession>
<reference evidence="2 3" key="1">
    <citation type="journal article" date="2012" name="PLoS ONE">
        <title>Edwardsiella comparative phylogenomics reveal the new intra/inter-species taxonomic relationships, virulence evolution and niche adaptation mechanisms.</title>
        <authorList>
            <person name="Yang M."/>
            <person name="Lv Y."/>
            <person name="Xiao J."/>
            <person name="Wu H."/>
            <person name="Zheng H."/>
            <person name="Liu Q."/>
            <person name="Zhang Y."/>
            <person name="Wang Q."/>
        </authorList>
    </citation>
    <scope>NUCLEOTIDE SEQUENCE [LARGE SCALE GENOMIC DNA]</scope>
    <source>
        <strain evidence="3">080813</strain>
        <plasmid evidence="3">Plasmid 1</plasmid>
    </source>
</reference>
<protein>
    <submittedName>
        <fullName evidence="2">IncF plasmid conjugative transfer pilus assembly protein TraC</fullName>
    </submittedName>
</protein>
<evidence type="ECO:0000313" key="3">
    <source>
        <dbReference type="Proteomes" id="UP000028681"/>
    </source>
</evidence>
<gene>
    <name evidence="2" type="primary">traC</name>
    <name evidence="2" type="ORF">ETEE_p1082</name>
</gene>
<dbReference type="SUPFAM" id="SSF52540">
    <property type="entry name" value="P-loop containing nucleoside triphosphate hydrolases"/>
    <property type="match status" value="1"/>
</dbReference>
<geneLocation type="plasmid" evidence="2 3">
    <name>1</name>
</geneLocation>
<dbReference type="InterPro" id="IPR014117">
    <property type="entry name" value="TraC-F-type"/>
</dbReference>
<dbReference type="InterPro" id="IPR027417">
    <property type="entry name" value="P-loop_NTPase"/>
</dbReference>
<dbReference type="Pfam" id="PF11130">
    <property type="entry name" value="TraC_F_IV"/>
    <property type="match status" value="1"/>
</dbReference>
<dbReference type="CDD" id="cd01127">
    <property type="entry name" value="TrwB_TraG_TraD_VirD4"/>
    <property type="match status" value="1"/>
</dbReference>
<dbReference type="Proteomes" id="UP000028681">
    <property type="component" value="Plasmid 1"/>
</dbReference>
<proteinExistence type="predicted"/>
<sequence length="813" mass="92017">MIVTIKKKLEDSIIHDHMRAAGIVPVLAYDEESHIFLMDDLSLGFGFLCEPLSGADEKIQERVNGFLNQEFPSKTTLQIILFRSPDINQEMYRMLGLRDGFRHELLTSVINERVDFLQQHTADRLIARTNKGVYDNGIIQDLKLFITCKIPISGNTPTENELRDVSQLHTKVLSSLQTVELAPRVMTAGHYIRIMNTILNWGPDAAWRSDSVCWETDRPICEQLLDYGTDLEVSKKGIRLGDYHVKVLSAKKMPQSCYFGDALSYVGDLSGSNSNIKENYMVVTNIFFPDVEKTRSSLERKRQFIVNQAYGPMLKFIPVLADKKDSFDTLYDSMKDGAKPIKISYSVVIFAPTKDRVEAAAMAARSIWRESRFVLMEDKFIALPMFINCLPFCTDRDAIRDLFRYKTMSTEQAAVLLPIFGEWKGSGTFHAALISRNGQLMSLSLHDSNTNKNLVIAAESGSGKSFLTNELIFSYLSEGAQVWVIDAGKSYQKLAEMLKGDFVHFEEGTHVCINPFELIQNYEDEEDAIVSLVCAMASAKGLLGEWQISALKQVLANIWEEKGTEMKVDDIAERCLEEDNDQRLKDVGQQLYAFTSQGSYGKYFSHKNNVSFQNQFTVLELDELQGRKHLRQVVLLQLIYQIQQEVFLGERNRKKVVIVDEAWDLLKEGEVSVFMEHAYRKFRKYGGSVVIATQSINDLYENAVGRAIAENSASMYLLGQTEETIESVKRSGRLTLSDGGFHSLKTVHTIQGVYSEIFIKSKSGMGIGRLIVGDFQKLLYSTDPVDVNAIDQYVKDGFSIPDAIKAVMRDRRQ</sequence>
<evidence type="ECO:0000313" key="2">
    <source>
        <dbReference type="EMBL" id="AIJ10673.1"/>
    </source>
</evidence>
<dbReference type="InterPro" id="IPR053155">
    <property type="entry name" value="F-pilin_assembly_TraC"/>
</dbReference>
<dbReference type="KEGG" id="ete:ETEE_p1082"/>
<dbReference type="GeneID" id="33941566"/>
<dbReference type="AlphaFoldDB" id="A0A076LVX5"/>
<dbReference type="EMBL" id="CP006665">
    <property type="protein sequence ID" value="AIJ10673.1"/>
    <property type="molecule type" value="Genomic_DNA"/>
</dbReference>
<dbReference type="RefSeq" id="WP_034164942.1">
    <property type="nucleotide sequence ID" value="NZ_CP006665.1"/>
</dbReference>
<dbReference type="Gene3D" id="3.40.50.300">
    <property type="entry name" value="P-loop containing nucleotide triphosphate hydrolases"/>
    <property type="match status" value="1"/>
</dbReference>
<name>A0A076LVX5_9GAMM</name>
<dbReference type="InterPro" id="IPR025955">
    <property type="entry name" value="TraC/Conjuga_ATPase"/>
</dbReference>
<dbReference type="PANTHER" id="PTHR38467">
    <property type="match status" value="1"/>
</dbReference>
<feature type="domain" description="TraG P-loop" evidence="1">
    <location>
        <begin position="449"/>
        <end position="809"/>
    </location>
</feature>
<organism evidence="2 3">
    <name type="scientific">Edwardsiella anguillarum ET080813</name>
    <dbReference type="NCBI Taxonomy" id="667120"/>
    <lineage>
        <taxon>Bacteria</taxon>
        <taxon>Pseudomonadati</taxon>
        <taxon>Pseudomonadota</taxon>
        <taxon>Gammaproteobacteria</taxon>
        <taxon>Enterobacterales</taxon>
        <taxon>Hafniaceae</taxon>
        <taxon>Edwardsiella</taxon>
    </lineage>
</organism>
<evidence type="ECO:0000259" key="1">
    <source>
        <dbReference type="Pfam" id="PF19044"/>
    </source>
</evidence>
<dbReference type="InterPro" id="IPR043964">
    <property type="entry name" value="P-loop_TraG"/>
</dbReference>
<keyword evidence="2" id="KW-0614">Plasmid</keyword>
<dbReference type="Gene3D" id="1.10.8.730">
    <property type="match status" value="1"/>
</dbReference>